<dbReference type="PANTHER" id="PTHR10192">
    <property type="entry name" value="MOLYBDOPTERIN BIOSYNTHESIS PROTEIN"/>
    <property type="match status" value="1"/>
</dbReference>
<evidence type="ECO:0000256" key="1">
    <source>
        <dbReference type="ARBA" id="ARBA00023150"/>
    </source>
</evidence>
<dbReference type="PATRIC" id="fig|1706433.3.peg.1351"/>
<evidence type="ECO:0000313" key="5">
    <source>
        <dbReference type="Proteomes" id="UP000092420"/>
    </source>
</evidence>
<accession>A0A150J9Z5</accession>
<dbReference type="GO" id="GO:0005737">
    <property type="term" value="C:cytoplasm"/>
    <property type="evidence" value="ECO:0007669"/>
    <property type="project" value="TreeGrafter"/>
</dbReference>
<dbReference type="EMBL" id="LNJB01000021">
    <property type="protein sequence ID" value="KYC53898.1"/>
    <property type="molecule type" value="Genomic_DNA"/>
</dbReference>
<evidence type="ECO:0000313" key="4">
    <source>
        <dbReference type="EMBL" id="KYC53898.1"/>
    </source>
</evidence>
<gene>
    <name evidence="4" type="ORF">AN188_01338</name>
</gene>
<feature type="domain" description="MoeA C-terminal" evidence="3">
    <location>
        <begin position="86"/>
        <end position="151"/>
    </location>
</feature>
<dbReference type="PROSITE" id="PS01079">
    <property type="entry name" value="MOCF_BIOSYNTHESIS_2"/>
    <property type="match status" value="1"/>
</dbReference>
<evidence type="ECO:0000259" key="2">
    <source>
        <dbReference type="Pfam" id="PF00994"/>
    </source>
</evidence>
<dbReference type="AlphaFoldDB" id="A0A150J9Z5"/>
<dbReference type="Pfam" id="PF00994">
    <property type="entry name" value="MoCF_biosynth"/>
    <property type="match status" value="1"/>
</dbReference>
<organism evidence="4 5">
    <name type="scientific">Candidatus Methanofastidiosum methylothiophilum</name>
    <dbReference type="NCBI Taxonomy" id="1705564"/>
    <lineage>
        <taxon>Archaea</taxon>
        <taxon>Methanobacteriati</taxon>
        <taxon>Methanobacteriota</taxon>
        <taxon>Stenosarchaea group</taxon>
        <taxon>Candidatus Methanofastidiosia</taxon>
        <taxon>Candidatus Methanofastidiosales</taxon>
        <taxon>Candidatus Methanofastidiosaceae</taxon>
        <taxon>Candidatus Methanofastidiosum</taxon>
    </lineage>
</organism>
<dbReference type="Proteomes" id="UP000092420">
    <property type="component" value="Unassembled WGS sequence"/>
</dbReference>
<dbReference type="Pfam" id="PF03454">
    <property type="entry name" value="MoeA_C"/>
    <property type="match status" value="1"/>
</dbReference>
<dbReference type="InterPro" id="IPR001453">
    <property type="entry name" value="MoaB/Mog_dom"/>
</dbReference>
<dbReference type="InterPro" id="IPR038987">
    <property type="entry name" value="MoeA-like"/>
</dbReference>
<dbReference type="PANTHER" id="PTHR10192:SF5">
    <property type="entry name" value="GEPHYRIN"/>
    <property type="match status" value="1"/>
</dbReference>
<proteinExistence type="predicted"/>
<comment type="caution">
    <text evidence="4">The sequence shown here is derived from an EMBL/GenBank/DDBJ whole genome shotgun (WGS) entry which is preliminary data.</text>
</comment>
<dbReference type="InterPro" id="IPR005111">
    <property type="entry name" value="MoeA_C_domain_IV"/>
</dbReference>
<evidence type="ECO:0000259" key="3">
    <source>
        <dbReference type="Pfam" id="PF03454"/>
    </source>
</evidence>
<dbReference type="InterPro" id="IPR036688">
    <property type="entry name" value="MoeA_C_domain_IV_sf"/>
</dbReference>
<feature type="domain" description="MoaB/Mog" evidence="2">
    <location>
        <begin position="1"/>
        <end position="71"/>
    </location>
</feature>
<dbReference type="InterPro" id="IPR008284">
    <property type="entry name" value="MoCF_biosynth_CS"/>
</dbReference>
<name>A0A150J9Z5_9EURY</name>
<dbReference type="Gene3D" id="2.40.340.10">
    <property type="entry name" value="MoeA, C-terminal, domain IV"/>
    <property type="match status" value="1"/>
</dbReference>
<dbReference type="GO" id="GO:0006777">
    <property type="term" value="P:Mo-molybdopterin cofactor biosynthetic process"/>
    <property type="evidence" value="ECO:0007669"/>
    <property type="project" value="UniProtKB-KW"/>
</dbReference>
<protein>
    <submittedName>
        <fullName evidence="4">Dehydrogenase FmdD</fullName>
    </submittedName>
</protein>
<reference evidence="4 5" key="1">
    <citation type="journal article" date="2016" name="ISME J.">
        <title>Chasing the elusive Euryarchaeota class WSA2: genomes reveal a uniquely fastidious methyl-reducing methanogen.</title>
        <authorList>
            <person name="Nobu M.K."/>
            <person name="Narihiro T."/>
            <person name="Kuroda K."/>
            <person name="Mei R."/>
            <person name="Liu W.T."/>
        </authorList>
    </citation>
    <scope>NUCLEOTIDE SEQUENCE [LARGE SCALE GENOMIC DNA]</scope>
    <source>
        <strain evidence="4">ADurb1013_Bin02101</strain>
    </source>
</reference>
<dbReference type="InterPro" id="IPR036425">
    <property type="entry name" value="MoaB/Mog-like_dom_sf"/>
</dbReference>
<dbReference type="SUPFAM" id="SSF63867">
    <property type="entry name" value="MoeA C-terminal domain-like"/>
    <property type="match status" value="1"/>
</dbReference>
<dbReference type="GO" id="GO:0061599">
    <property type="term" value="F:molybdopterin molybdotransferase activity"/>
    <property type="evidence" value="ECO:0007669"/>
    <property type="project" value="TreeGrafter"/>
</dbReference>
<dbReference type="Gene3D" id="3.40.980.10">
    <property type="entry name" value="MoaB/Mog-like domain"/>
    <property type="match status" value="1"/>
</dbReference>
<keyword evidence="1" id="KW-0501">Molybdenum cofactor biosynthesis</keyword>
<dbReference type="SUPFAM" id="SSF53218">
    <property type="entry name" value="Molybdenum cofactor biosynthesis proteins"/>
    <property type="match status" value="1"/>
</dbReference>
<sequence length="153" mass="16790">MIILSAGASKGERDFVEEAIKSFGKLIIHGISIKPGKPTLVGLKDGKLIFGLPGHPTSSYVLFNILVLPFVFKMAGLEKKMEVKKLITNERIYSTRGRKDFLPVRIDGKEFYSVFRGSGAISSFLKAEGIAIIGENTEFVDKGEELEVILLGD</sequence>